<dbReference type="FunFam" id="3.40.1170.10:FF:000001">
    <property type="entry name" value="DNA mismatch repair protein MutS"/>
    <property type="match status" value="1"/>
</dbReference>
<keyword evidence="6 9" id="KW-0238">DNA-binding</keyword>
<reference evidence="14 15" key="1">
    <citation type="submission" date="2006-03" db="EMBL/GenBank/DDBJ databases">
        <authorList>
            <person name="Pinhassi J."/>
            <person name="Pedros-Alio C."/>
            <person name="Ferriera S."/>
            <person name="Johnson J."/>
            <person name="Kravitz S."/>
            <person name="Halpern A."/>
            <person name="Remington K."/>
            <person name="Beeson K."/>
            <person name="Tran B."/>
            <person name="Rogers Y.-H."/>
            <person name="Friedman R."/>
            <person name="Venter J.C."/>
        </authorList>
    </citation>
    <scope>NUCLEOTIDE SEQUENCE [LARGE SCALE GENOMIC DNA]</scope>
    <source>
        <strain evidence="14 15">RED65</strain>
    </source>
</reference>
<sequence length="895" mass="99180">MAVETAPKKATKDASEHTPMMQQYLRIKAEHPQQLVFYRMGDFYELFYDDAKKSARLLDITLTARGKSGGAPIPMAGIPYHAAEGYIAKLVKMGESVAIAEQIGDPATSKGPVERKVVRVITPGTLTDESFLDERRDNLLVAVNSHIDGRTQKQTHGIATLDISSGRFSVMEVHSEEALHGELERLRPAELLYSEDQQHSNEIVERKGAQSLPPWEFEYETGFRLLTEQFQTKDLHGFGCQHLKQAIGAAGSLIHYAKETQRTNLPHIRTLLLEQADDAIVMDAATRKNLEIDINLNGDTDFTLAWVLDRTATAMGSRLLRRWLNRPLRQQSVLKERQHAIGAMIETHGYEDIHNVLKQIGDIERILSRVALRSARPRDLARLRDALAVLPQLQNAISDVDAAPIAALGQRISTYPETVETLTNAVVENPPVVIRDGGVIAEGFDEELDELRGISENAGQFLIDIETREREKTGISTLKVGYNRVHGYYIEISKAQAGEAPTEYIRRQTLKNAERFITPELKEFEDKALSSKSRALSREKALYEELIESLADQLAALQDTAAAISELDVLSNLAERAVTQRYVRPELTENAGIDIQQGRHPVVEAVIEDPFVANDVRFDQNRKMLVITGPNMGGKSTYMRQAAHIALLAHIGSYVPADSATIGLLDRIFTRMGSSDDVAGGRSTFMVEMTETANILHHATAQSLVLMDEVGRGTSTFDGLSLAWASAEYLSKHTQAYTLFATHYFEMTQLVESSDNVANVHLTATEHNDHIVFLHHVEEGPASQSYGLQVAKLAGVPLEVVEQAKQKLALLEETNIEPSPIEQSISETPQVAKVTEPQPSASQPNDSAEAIWQGDMFAAPPEPSEVELALKDISPDDLTPRQALELLYELKGKLK</sequence>
<dbReference type="STRING" id="207949.RED65_08219"/>
<organism evidence="14 15">
    <name type="scientific">Bermanella marisrubri</name>
    <dbReference type="NCBI Taxonomy" id="207949"/>
    <lineage>
        <taxon>Bacteria</taxon>
        <taxon>Pseudomonadati</taxon>
        <taxon>Pseudomonadota</taxon>
        <taxon>Gammaproteobacteria</taxon>
        <taxon>Oceanospirillales</taxon>
        <taxon>Oceanospirillaceae</taxon>
        <taxon>Bermanella</taxon>
    </lineage>
</organism>
<dbReference type="PIRSF" id="PIRSF037677">
    <property type="entry name" value="DNA_mis_repair_Msh6"/>
    <property type="match status" value="1"/>
</dbReference>
<keyword evidence="11" id="KW-0175">Coiled coil</keyword>
<dbReference type="SUPFAM" id="SSF53150">
    <property type="entry name" value="DNA repair protein MutS, domain II"/>
    <property type="match status" value="1"/>
</dbReference>
<feature type="compositionally biased region" description="Polar residues" evidence="12">
    <location>
        <begin position="837"/>
        <end position="846"/>
    </location>
</feature>
<proteinExistence type="inferred from homology"/>
<evidence type="ECO:0000256" key="11">
    <source>
        <dbReference type="SAM" id="Coils"/>
    </source>
</evidence>
<dbReference type="Pfam" id="PF01624">
    <property type="entry name" value="MutS_I"/>
    <property type="match status" value="1"/>
</dbReference>
<dbReference type="Pfam" id="PF00488">
    <property type="entry name" value="MutS_V"/>
    <property type="match status" value="1"/>
</dbReference>
<accession>Q1N058</accession>
<evidence type="ECO:0000259" key="13">
    <source>
        <dbReference type="PROSITE" id="PS00486"/>
    </source>
</evidence>
<dbReference type="SMART" id="SM00533">
    <property type="entry name" value="MUTSd"/>
    <property type="match status" value="1"/>
</dbReference>
<dbReference type="GO" id="GO:0030983">
    <property type="term" value="F:mismatched DNA binding"/>
    <property type="evidence" value="ECO:0007669"/>
    <property type="project" value="InterPro"/>
</dbReference>
<dbReference type="FunFam" id="1.10.1420.10:FF:000002">
    <property type="entry name" value="DNA mismatch repair protein MutS"/>
    <property type="match status" value="1"/>
</dbReference>
<dbReference type="GO" id="GO:0005524">
    <property type="term" value="F:ATP binding"/>
    <property type="evidence" value="ECO:0007669"/>
    <property type="project" value="UniProtKB-UniRule"/>
</dbReference>
<dbReference type="SMART" id="SM00534">
    <property type="entry name" value="MUTSac"/>
    <property type="match status" value="1"/>
</dbReference>
<keyword evidence="15" id="KW-1185">Reference proteome</keyword>
<dbReference type="InterPro" id="IPR036187">
    <property type="entry name" value="DNA_mismatch_repair_MutS_sf"/>
</dbReference>
<dbReference type="InterPro" id="IPR016151">
    <property type="entry name" value="DNA_mismatch_repair_MutS_N"/>
</dbReference>
<keyword evidence="7 9" id="KW-0234">DNA repair</keyword>
<dbReference type="NCBIfam" id="NF003810">
    <property type="entry name" value="PRK05399.1"/>
    <property type="match status" value="1"/>
</dbReference>
<feature type="region of interest" description="Disordered" evidence="12">
    <location>
        <begin position="819"/>
        <end position="855"/>
    </location>
</feature>
<evidence type="ECO:0000256" key="10">
    <source>
        <dbReference type="RuleBase" id="RU003756"/>
    </source>
</evidence>
<dbReference type="Gene3D" id="1.10.1420.10">
    <property type="match status" value="2"/>
</dbReference>
<dbReference type="HOGENOM" id="CLU_002472_4_1_6"/>
<dbReference type="InterPro" id="IPR017261">
    <property type="entry name" value="DNA_mismatch_repair_MutS/MSH"/>
</dbReference>
<evidence type="ECO:0000256" key="3">
    <source>
        <dbReference type="ARBA" id="ARBA00022741"/>
    </source>
</evidence>
<dbReference type="GO" id="GO:0005829">
    <property type="term" value="C:cytosol"/>
    <property type="evidence" value="ECO:0007669"/>
    <property type="project" value="TreeGrafter"/>
</dbReference>
<protein>
    <recommendedName>
        <fullName evidence="2 9">DNA mismatch repair protein MutS</fullName>
    </recommendedName>
</protein>
<dbReference type="GO" id="GO:0003684">
    <property type="term" value="F:damaged DNA binding"/>
    <property type="evidence" value="ECO:0007669"/>
    <property type="project" value="UniProtKB-UniRule"/>
</dbReference>
<feature type="binding site" evidence="9">
    <location>
        <begin position="629"/>
        <end position="636"/>
    </location>
    <ligand>
        <name>ATP</name>
        <dbReference type="ChEBI" id="CHEBI:30616"/>
    </ligand>
</feature>
<comment type="similarity">
    <text evidence="1 9 10">Belongs to the DNA mismatch repair MutS family.</text>
</comment>
<dbReference type="Gene3D" id="3.30.420.110">
    <property type="entry name" value="MutS, connector domain"/>
    <property type="match status" value="1"/>
</dbReference>
<name>Q1N058_9GAMM</name>
<dbReference type="PROSITE" id="PS00486">
    <property type="entry name" value="DNA_MISMATCH_REPAIR_2"/>
    <property type="match status" value="1"/>
</dbReference>
<comment type="function">
    <text evidence="8 9">This protein is involved in the repair of mismatches in DNA. It is possible that it carries out the mismatch recognition step. This protein has a weak ATPase activity.</text>
</comment>
<dbReference type="Gene3D" id="6.10.140.430">
    <property type="match status" value="1"/>
</dbReference>
<dbReference type="InterPro" id="IPR005748">
    <property type="entry name" value="DNA_mismatch_repair_MutS"/>
</dbReference>
<dbReference type="InterPro" id="IPR045076">
    <property type="entry name" value="MutS"/>
</dbReference>
<dbReference type="Gene3D" id="3.40.50.300">
    <property type="entry name" value="P-loop containing nucleotide triphosphate hydrolases"/>
    <property type="match status" value="1"/>
</dbReference>
<dbReference type="PANTHER" id="PTHR11361">
    <property type="entry name" value="DNA MISMATCH REPAIR PROTEIN MUTS FAMILY MEMBER"/>
    <property type="match status" value="1"/>
</dbReference>
<dbReference type="GO" id="GO:0006298">
    <property type="term" value="P:mismatch repair"/>
    <property type="evidence" value="ECO:0007669"/>
    <property type="project" value="UniProtKB-UniRule"/>
</dbReference>
<keyword evidence="5 9" id="KW-0067">ATP-binding</keyword>
<dbReference type="InterPro" id="IPR007860">
    <property type="entry name" value="DNA_mmatch_repair_MutS_con_dom"/>
</dbReference>
<dbReference type="GO" id="GO:0140664">
    <property type="term" value="F:ATP-dependent DNA damage sensor activity"/>
    <property type="evidence" value="ECO:0007669"/>
    <property type="project" value="InterPro"/>
</dbReference>
<dbReference type="RefSeq" id="WP_007018880.1">
    <property type="nucleotide sequence ID" value="NZ_CH724119.1"/>
</dbReference>
<evidence type="ECO:0000256" key="12">
    <source>
        <dbReference type="SAM" id="MobiDB-lite"/>
    </source>
</evidence>
<evidence type="ECO:0000256" key="8">
    <source>
        <dbReference type="ARBA" id="ARBA00024647"/>
    </source>
</evidence>
<dbReference type="NCBIfam" id="TIGR01070">
    <property type="entry name" value="mutS1"/>
    <property type="match status" value="1"/>
</dbReference>
<dbReference type="EMBL" id="AAQH01000015">
    <property type="protein sequence ID" value="EAT11659.1"/>
    <property type="molecule type" value="Genomic_DNA"/>
</dbReference>
<dbReference type="SUPFAM" id="SSF55271">
    <property type="entry name" value="DNA repair protein MutS, domain I"/>
    <property type="match status" value="1"/>
</dbReference>
<feature type="coiled-coil region" evidence="11">
    <location>
        <begin position="533"/>
        <end position="567"/>
    </location>
</feature>
<evidence type="ECO:0000256" key="1">
    <source>
        <dbReference type="ARBA" id="ARBA00006271"/>
    </source>
</evidence>
<evidence type="ECO:0000256" key="5">
    <source>
        <dbReference type="ARBA" id="ARBA00022840"/>
    </source>
</evidence>
<dbReference type="FunFam" id="3.40.50.300:FF:000283">
    <property type="entry name" value="DNA mismatch repair protein MutS"/>
    <property type="match status" value="1"/>
</dbReference>
<dbReference type="Pfam" id="PF05190">
    <property type="entry name" value="MutS_IV"/>
    <property type="match status" value="1"/>
</dbReference>
<dbReference type="Pfam" id="PF05188">
    <property type="entry name" value="MutS_II"/>
    <property type="match status" value="1"/>
</dbReference>
<dbReference type="InterPro" id="IPR000432">
    <property type="entry name" value="DNA_mismatch_repair_MutS_C"/>
</dbReference>
<dbReference type="AlphaFoldDB" id="Q1N058"/>
<dbReference type="InterPro" id="IPR036678">
    <property type="entry name" value="MutS_con_dom_sf"/>
</dbReference>
<dbReference type="CDD" id="cd03284">
    <property type="entry name" value="ABC_MutS1"/>
    <property type="match status" value="1"/>
</dbReference>
<dbReference type="InterPro" id="IPR007695">
    <property type="entry name" value="DNA_mismatch_repair_MutS-lik_N"/>
</dbReference>
<evidence type="ECO:0000256" key="9">
    <source>
        <dbReference type="HAMAP-Rule" id="MF_00096"/>
    </source>
</evidence>
<dbReference type="InterPro" id="IPR007696">
    <property type="entry name" value="DNA_mismatch_repair_MutS_core"/>
</dbReference>
<dbReference type="HAMAP" id="MF_00096">
    <property type="entry name" value="MutS"/>
    <property type="match status" value="1"/>
</dbReference>
<dbReference type="InterPro" id="IPR027417">
    <property type="entry name" value="P-loop_NTPase"/>
</dbReference>
<evidence type="ECO:0000256" key="2">
    <source>
        <dbReference type="ARBA" id="ARBA00021982"/>
    </source>
</evidence>
<evidence type="ECO:0000256" key="4">
    <source>
        <dbReference type="ARBA" id="ARBA00022763"/>
    </source>
</evidence>
<evidence type="ECO:0000256" key="7">
    <source>
        <dbReference type="ARBA" id="ARBA00023204"/>
    </source>
</evidence>
<dbReference type="InterPro" id="IPR007861">
    <property type="entry name" value="DNA_mismatch_repair_MutS_clamp"/>
</dbReference>
<keyword evidence="3 9" id="KW-0547">Nucleotide-binding</keyword>
<dbReference type="SUPFAM" id="SSF48334">
    <property type="entry name" value="DNA repair protein MutS, domain III"/>
    <property type="match status" value="1"/>
</dbReference>
<comment type="caution">
    <text evidence="14">The sequence shown here is derived from an EMBL/GenBank/DDBJ whole genome shotgun (WGS) entry which is preliminary data.</text>
</comment>
<dbReference type="SUPFAM" id="SSF52540">
    <property type="entry name" value="P-loop containing nucleoside triphosphate hydrolases"/>
    <property type="match status" value="1"/>
</dbReference>
<evidence type="ECO:0000256" key="6">
    <source>
        <dbReference type="ARBA" id="ARBA00023125"/>
    </source>
</evidence>
<dbReference type="Pfam" id="PF05192">
    <property type="entry name" value="MutS_III"/>
    <property type="match status" value="1"/>
</dbReference>
<dbReference type="PANTHER" id="PTHR11361:SF34">
    <property type="entry name" value="DNA MISMATCH REPAIR PROTEIN MSH1, MITOCHONDRIAL"/>
    <property type="match status" value="1"/>
</dbReference>
<gene>
    <name evidence="9" type="primary">mutS</name>
    <name evidence="14" type="ORF">RED65_08219</name>
</gene>
<dbReference type="Proteomes" id="UP000004263">
    <property type="component" value="Unassembled WGS sequence"/>
</dbReference>
<feature type="domain" description="DNA mismatch repair proteins mutS family" evidence="13">
    <location>
        <begin position="703"/>
        <end position="719"/>
    </location>
</feature>
<evidence type="ECO:0000313" key="14">
    <source>
        <dbReference type="EMBL" id="EAT11659.1"/>
    </source>
</evidence>
<evidence type="ECO:0000313" key="15">
    <source>
        <dbReference type="Proteomes" id="UP000004263"/>
    </source>
</evidence>
<keyword evidence="4 9" id="KW-0227">DNA damage</keyword>
<dbReference type="Gene3D" id="3.40.1170.10">
    <property type="entry name" value="DNA repair protein MutS, domain I"/>
    <property type="match status" value="1"/>
</dbReference>